<proteinExistence type="predicted"/>
<dbReference type="GO" id="GO:0008237">
    <property type="term" value="F:metallopeptidase activity"/>
    <property type="evidence" value="ECO:0007669"/>
    <property type="project" value="UniProtKB-KW"/>
</dbReference>
<accession>A0ABY9JV54</accession>
<protein>
    <submittedName>
        <fullName evidence="2">YhfC family intramembrane metalloprotease</fullName>
    </submittedName>
</protein>
<feature type="transmembrane region" description="Helical" evidence="1">
    <location>
        <begin position="182"/>
        <end position="199"/>
    </location>
</feature>
<dbReference type="Proteomes" id="UP001197974">
    <property type="component" value="Chromosome"/>
</dbReference>
<feature type="transmembrane region" description="Helical" evidence="1">
    <location>
        <begin position="41"/>
        <end position="62"/>
    </location>
</feature>
<dbReference type="PIRSF" id="PIRSF033101">
    <property type="entry name" value="UCP033101"/>
    <property type="match status" value="1"/>
</dbReference>
<evidence type="ECO:0000313" key="3">
    <source>
        <dbReference type="Proteomes" id="UP001197974"/>
    </source>
</evidence>
<reference evidence="2 3" key="1">
    <citation type="submission" date="2023-06" db="EMBL/GenBank/DDBJ databases">
        <title>Five Gram-positive bacteria isolated from mangrove sediments in Shenzhen, Guangdong, China.</title>
        <authorList>
            <person name="Yu S."/>
            <person name="Zheng W."/>
            <person name="Huang Y."/>
        </authorList>
    </citation>
    <scope>NUCLEOTIDE SEQUENCE [LARGE SCALE GENOMIC DNA]</scope>
    <source>
        <strain evidence="2 3">SaN35-3</strain>
    </source>
</reference>
<dbReference type="EMBL" id="CP129013">
    <property type="protein sequence ID" value="WLR43272.1"/>
    <property type="molecule type" value="Genomic_DNA"/>
</dbReference>
<dbReference type="RefSeq" id="WP_226539737.1">
    <property type="nucleotide sequence ID" value="NZ_CP129013.1"/>
</dbReference>
<keyword evidence="3" id="KW-1185">Reference proteome</keyword>
<dbReference type="InterPro" id="IPR011397">
    <property type="entry name" value="YhfC"/>
</dbReference>
<keyword evidence="1" id="KW-1133">Transmembrane helix</keyword>
<keyword evidence="1" id="KW-0812">Transmembrane</keyword>
<dbReference type="Pfam" id="PF10086">
    <property type="entry name" value="YhfC"/>
    <property type="match status" value="1"/>
</dbReference>
<sequence>MIEIDVFISAYVAMALSVLLLVLIILLIWKKKWLSWKSVGMGILIFIVFALVLEQLLHIFLIDRDSGLLKFSNNPYLFVLYGCLAAGIFEEVGRYVGFRFLLRKNREFGDGLSYGLGHGGIEVIVVTFLSLISLVIISTFINQGMFDALFSESLTADQLNDVKDQYLNMEWFMPLISFLERIPALALHLSLSLLVLLSVKRKKKSFLLLAIGFHAIFNFFPGLYQADIVPLWFTEVIIWIFGIGCFWFIIKSRKLFDGETDH</sequence>
<name>A0ABY9JV54_9BACI</name>
<gene>
    <name evidence="2" type="ORF">LC087_03500</name>
</gene>
<keyword evidence="2" id="KW-0482">Metalloprotease</keyword>
<keyword evidence="2" id="KW-0645">Protease</keyword>
<feature type="transmembrane region" description="Helical" evidence="1">
    <location>
        <begin position="206"/>
        <end position="224"/>
    </location>
</feature>
<keyword evidence="2" id="KW-0378">Hydrolase</keyword>
<feature type="transmembrane region" description="Helical" evidence="1">
    <location>
        <begin position="74"/>
        <end position="93"/>
    </location>
</feature>
<feature type="transmembrane region" description="Helical" evidence="1">
    <location>
        <begin position="6"/>
        <end position="29"/>
    </location>
</feature>
<feature type="transmembrane region" description="Helical" evidence="1">
    <location>
        <begin position="230"/>
        <end position="250"/>
    </location>
</feature>
<organism evidence="2 3">
    <name type="scientific">Bacillus carboniphilus</name>
    <dbReference type="NCBI Taxonomy" id="86663"/>
    <lineage>
        <taxon>Bacteria</taxon>
        <taxon>Bacillati</taxon>
        <taxon>Bacillota</taxon>
        <taxon>Bacilli</taxon>
        <taxon>Bacillales</taxon>
        <taxon>Bacillaceae</taxon>
        <taxon>Bacillus</taxon>
    </lineage>
</organism>
<evidence type="ECO:0000256" key="1">
    <source>
        <dbReference type="SAM" id="Phobius"/>
    </source>
</evidence>
<keyword evidence="1" id="KW-0472">Membrane</keyword>
<evidence type="ECO:0000313" key="2">
    <source>
        <dbReference type="EMBL" id="WLR43272.1"/>
    </source>
</evidence>
<feature type="transmembrane region" description="Helical" evidence="1">
    <location>
        <begin position="114"/>
        <end position="141"/>
    </location>
</feature>